<keyword evidence="7" id="KW-0072">Autophagy</keyword>
<keyword evidence="3" id="KW-0813">Transport</keyword>
<dbReference type="GO" id="GO:0000422">
    <property type="term" value="P:autophagy of mitochondrion"/>
    <property type="evidence" value="ECO:0007669"/>
    <property type="project" value="TreeGrafter"/>
</dbReference>
<gene>
    <name evidence="8" type="ORF">MUK42_18688</name>
</gene>
<dbReference type="GO" id="GO:0061723">
    <property type="term" value="P:glycophagy"/>
    <property type="evidence" value="ECO:0007669"/>
    <property type="project" value="TreeGrafter"/>
</dbReference>
<dbReference type="PANTHER" id="PTHR12866">
    <property type="entry name" value="UBIQUITIN-LIKE-CONJUGATING ENZYME ATG3"/>
    <property type="match status" value="1"/>
</dbReference>
<comment type="subcellular location">
    <subcellularLocation>
        <location evidence="1">Cytoplasm</location>
    </subcellularLocation>
</comment>
<evidence type="ECO:0000256" key="4">
    <source>
        <dbReference type="ARBA" id="ARBA00022490"/>
    </source>
</evidence>
<keyword evidence="9" id="KW-1185">Reference proteome</keyword>
<keyword evidence="6" id="KW-0653">Protein transport</keyword>
<dbReference type="PANTHER" id="PTHR12866:SF2">
    <property type="entry name" value="UBIQUITIN-LIKE-CONJUGATING ENZYME ATG3"/>
    <property type="match status" value="1"/>
</dbReference>
<dbReference type="Proteomes" id="UP001055439">
    <property type="component" value="Chromosome 10"/>
</dbReference>
<dbReference type="GO" id="GO:0015031">
    <property type="term" value="P:protein transport"/>
    <property type="evidence" value="ECO:0007669"/>
    <property type="project" value="UniProtKB-KW"/>
</dbReference>
<dbReference type="GO" id="GO:0000407">
    <property type="term" value="C:phagophore assembly site"/>
    <property type="evidence" value="ECO:0007669"/>
    <property type="project" value="TreeGrafter"/>
</dbReference>
<evidence type="ECO:0000313" key="9">
    <source>
        <dbReference type="Proteomes" id="UP001055439"/>
    </source>
</evidence>
<reference evidence="8" key="1">
    <citation type="submission" date="2022-05" db="EMBL/GenBank/DDBJ databases">
        <title>The Musa troglodytarum L. genome provides insights into the mechanism of non-climacteric behaviour and enrichment of carotenoids.</title>
        <authorList>
            <person name="Wang J."/>
        </authorList>
    </citation>
    <scope>NUCLEOTIDE SEQUENCE</scope>
    <source>
        <tissue evidence="8">Leaf</tissue>
    </source>
</reference>
<evidence type="ECO:0000313" key="8">
    <source>
        <dbReference type="EMBL" id="URD79131.1"/>
    </source>
</evidence>
<proteinExistence type="inferred from homology"/>
<evidence type="ECO:0000256" key="1">
    <source>
        <dbReference type="ARBA" id="ARBA00004496"/>
    </source>
</evidence>
<dbReference type="AlphaFoldDB" id="A0A9E7ELX8"/>
<name>A0A9E7ELX8_9LILI</name>
<dbReference type="EMBL" id="CP097503">
    <property type="protein sequence ID" value="URD79131.1"/>
    <property type="molecule type" value="Genomic_DNA"/>
</dbReference>
<evidence type="ECO:0000256" key="5">
    <source>
        <dbReference type="ARBA" id="ARBA00022786"/>
    </source>
</evidence>
<evidence type="ECO:0000256" key="3">
    <source>
        <dbReference type="ARBA" id="ARBA00022448"/>
    </source>
</evidence>
<dbReference type="OrthoDB" id="1584384at2759"/>
<dbReference type="GO" id="GO:0044804">
    <property type="term" value="P:nucleophagy"/>
    <property type="evidence" value="ECO:0007669"/>
    <property type="project" value="TreeGrafter"/>
</dbReference>
<keyword evidence="4" id="KW-0963">Cytoplasm</keyword>
<organism evidence="8 9">
    <name type="scientific">Musa troglodytarum</name>
    <name type="common">fe'i banana</name>
    <dbReference type="NCBI Taxonomy" id="320322"/>
    <lineage>
        <taxon>Eukaryota</taxon>
        <taxon>Viridiplantae</taxon>
        <taxon>Streptophyta</taxon>
        <taxon>Embryophyta</taxon>
        <taxon>Tracheophyta</taxon>
        <taxon>Spermatophyta</taxon>
        <taxon>Magnoliopsida</taxon>
        <taxon>Liliopsida</taxon>
        <taxon>Zingiberales</taxon>
        <taxon>Musaceae</taxon>
        <taxon>Musa</taxon>
    </lineage>
</organism>
<dbReference type="InterPro" id="IPR007135">
    <property type="entry name" value="Atg3/Atg10"/>
</dbReference>
<evidence type="ECO:0000256" key="6">
    <source>
        <dbReference type="ARBA" id="ARBA00022927"/>
    </source>
</evidence>
<keyword evidence="5" id="KW-0833">Ubl conjugation pathway</keyword>
<sequence>MVLIKLHEVLKSTVELLTRPHTVSAFKKKGVLSISEFILAGDNLVAKCPTWSWEVGEPSKRKSYLPADKQYLITRNVPCLRRASSMEEEYDIIGEETLFDTNDEDISGWIVTHRTPREIKHYKEEAIPSMEFVEINKCGTVTFNPFYFAVEEDIPDMADYENLENPIKTETGILPSTYLVANEPEDDKILRTRTYDVSITQNLPSFYMCCTFNIVTCRYDKYYQTPHVWLTGYDEWRMPLQPELIFEDVNEGHTQKTVTIENHPHLCLKHASVHPCRHAAIIKKMLDVLISRGIEPEVDRYLFLFLKFIYSVFPTIEYDYTMDFDLGSSSHQQET</sequence>
<dbReference type="GO" id="GO:0000045">
    <property type="term" value="P:autophagosome assembly"/>
    <property type="evidence" value="ECO:0007669"/>
    <property type="project" value="TreeGrafter"/>
</dbReference>
<comment type="similarity">
    <text evidence="2">Belongs to the ATG3 family.</text>
</comment>
<dbReference type="GO" id="GO:0019776">
    <property type="term" value="F:Atg8-family ligase activity"/>
    <property type="evidence" value="ECO:0007669"/>
    <property type="project" value="TreeGrafter"/>
</dbReference>
<evidence type="ECO:0000256" key="2">
    <source>
        <dbReference type="ARBA" id="ARBA00007683"/>
    </source>
</evidence>
<dbReference type="GO" id="GO:0005829">
    <property type="term" value="C:cytosol"/>
    <property type="evidence" value="ECO:0007669"/>
    <property type="project" value="TreeGrafter"/>
</dbReference>
<evidence type="ECO:0000256" key="7">
    <source>
        <dbReference type="ARBA" id="ARBA00023006"/>
    </source>
</evidence>
<dbReference type="Pfam" id="PF03987">
    <property type="entry name" value="Autophagy_act_C"/>
    <property type="match status" value="1"/>
</dbReference>
<protein>
    <submittedName>
        <fullName evidence="8">Autophagy-related protein 3</fullName>
    </submittedName>
</protein>
<accession>A0A9E7ELX8</accession>